<dbReference type="OrthoDB" id="2674421at2759"/>
<dbReference type="AlphaFoldDB" id="A0A9W8J0Z4"/>
<accession>A0A9W8J0Z4</accession>
<feature type="transmembrane region" description="Helical" evidence="1">
    <location>
        <begin position="346"/>
        <end position="365"/>
    </location>
</feature>
<dbReference type="EMBL" id="JANBPK010001189">
    <property type="protein sequence ID" value="KAJ2925414.1"/>
    <property type="molecule type" value="Genomic_DNA"/>
</dbReference>
<evidence type="ECO:0000313" key="3">
    <source>
        <dbReference type="Proteomes" id="UP001140091"/>
    </source>
</evidence>
<gene>
    <name evidence="2" type="ORF">H1R20_g11704</name>
</gene>
<comment type="caution">
    <text evidence="2">The sequence shown here is derived from an EMBL/GenBank/DDBJ whole genome shotgun (WGS) entry which is preliminary data.</text>
</comment>
<feature type="transmembrane region" description="Helical" evidence="1">
    <location>
        <begin position="321"/>
        <end position="340"/>
    </location>
</feature>
<proteinExistence type="predicted"/>
<name>A0A9W8J0Z4_9AGAR</name>
<feature type="non-terminal residue" evidence="2">
    <location>
        <position position="473"/>
    </location>
</feature>
<reference evidence="2" key="1">
    <citation type="submission" date="2022-06" db="EMBL/GenBank/DDBJ databases">
        <title>Genome Sequence of Candolleomyces eurysporus.</title>
        <authorList>
            <person name="Buettner E."/>
        </authorList>
    </citation>
    <scope>NUCLEOTIDE SEQUENCE</scope>
    <source>
        <strain evidence="2">VTCC 930004</strain>
    </source>
</reference>
<organism evidence="2 3">
    <name type="scientific">Candolleomyces eurysporus</name>
    <dbReference type="NCBI Taxonomy" id="2828524"/>
    <lineage>
        <taxon>Eukaryota</taxon>
        <taxon>Fungi</taxon>
        <taxon>Dikarya</taxon>
        <taxon>Basidiomycota</taxon>
        <taxon>Agaricomycotina</taxon>
        <taxon>Agaricomycetes</taxon>
        <taxon>Agaricomycetidae</taxon>
        <taxon>Agaricales</taxon>
        <taxon>Agaricineae</taxon>
        <taxon>Psathyrellaceae</taxon>
        <taxon>Candolleomyces</taxon>
    </lineage>
</organism>
<sequence length="473" mass="53307">MESRCTTGTVFVTESAPEKLNVQVSVGSLYPILPQQTGRYNVAKRPKYLPQQWAAYTHPEGQIYFVRDGPIRVVTDSYLYKSEIADKIVSWVQHIEKEAESKDFTFPDSVELYVQLEEEDCNYYFADHTARTLFWLDDYDTTELGLLAVVSPSHLKIQLEEQYWGHVECHCMHGIRFQNNIVDEAISQLVHACGDQMTSSSSTFPYSFKECKDFLDILTPARQRANDGHIITLVARIFNVIANNRYWTHYGQEQARLSRDTSILEETSGQTAWGSGIASAISLRVSDFFASRLDTIFTDDYVYAMDWQKFMTQALGKWRGAFVQSLALLMLHIFCFFLPVSRTLAIVSAGFLSSSILISAILIHYHQDLETGSAGEAYEYLSRNKTKKCKFQSLALLFSLPQAFSLWGLFLMFSQVATFIPSSHLALLSSGIILSSIVFYICSSIFSSAASRISGLFARNAPPSSVSDKESAV</sequence>
<protein>
    <submittedName>
        <fullName evidence="2">Uncharacterized protein</fullName>
    </submittedName>
</protein>
<keyword evidence="1" id="KW-0812">Transmembrane</keyword>
<feature type="transmembrane region" description="Helical" evidence="1">
    <location>
        <begin position="393"/>
        <end position="413"/>
    </location>
</feature>
<keyword evidence="3" id="KW-1185">Reference proteome</keyword>
<keyword evidence="1" id="KW-0472">Membrane</keyword>
<dbReference type="Proteomes" id="UP001140091">
    <property type="component" value="Unassembled WGS sequence"/>
</dbReference>
<evidence type="ECO:0000313" key="2">
    <source>
        <dbReference type="EMBL" id="KAJ2925414.1"/>
    </source>
</evidence>
<evidence type="ECO:0000256" key="1">
    <source>
        <dbReference type="SAM" id="Phobius"/>
    </source>
</evidence>
<feature type="transmembrane region" description="Helical" evidence="1">
    <location>
        <begin position="425"/>
        <end position="446"/>
    </location>
</feature>
<keyword evidence="1" id="KW-1133">Transmembrane helix</keyword>